<accession>A0AAV4WLU6</accession>
<reference evidence="1 2" key="1">
    <citation type="submission" date="2021-06" db="EMBL/GenBank/DDBJ databases">
        <title>Caerostris extrusa draft genome.</title>
        <authorList>
            <person name="Kono N."/>
            <person name="Arakawa K."/>
        </authorList>
    </citation>
    <scope>NUCLEOTIDE SEQUENCE [LARGE SCALE GENOMIC DNA]</scope>
</reference>
<name>A0AAV4WLU6_CAEEX</name>
<dbReference type="EMBL" id="BPLR01016243">
    <property type="protein sequence ID" value="GIY82380.1"/>
    <property type="molecule type" value="Genomic_DNA"/>
</dbReference>
<organism evidence="1 2">
    <name type="scientific">Caerostris extrusa</name>
    <name type="common">Bark spider</name>
    <name type="synonym">Caerostris bankana</name>
    <dbReference type="NCBI Taxonomy" id="172846"/>
    <lineage>
        <taxon>Eukaryota</taxon>
        <taxon>Metazoa</taxon>
        <taxon>Ecdysozoa</taxon>
        <taxon>Arthropoda</taxon>
        <taxon>Chelicerata</taxon>
        <taxon>Arachnida</taxon>
        <taxon>Araneae</taxon>
        <taxon>Araneomorphae</taxon>
        <taxon>Entelegynae</taxon>
        <taxon>Araneoidea</taxon>
        <taxon>Araneidae</taxon>
        <taxon>Caerostris</taxon>
    </lineage>
</organism>
<dbReference type="AlphaFoldDB" id="A0AAV4WLU6"/>
<evidence type="ECO:0000313" key="2">
    <source>
        <dbReference type="Proteomes" id="UP001054945"/>
    </source>
</evidence>
<keyword evidence="2" id="KW-1185">Reference proteome</keyword>
<protein>
    <submittedName>
        <fullName evidence="1">Uncharacterized protein</fullName>
    </submittedName>
</protein>
<comment type="caution">
    <text evidence="1">The sequence shown here is derived from an EMBL/GenBank/DDBJ whole genome shotgun (WGS) entry which is preliminary data.</text>
</comment>
<gene>
    <name evidence="1" type="ORF">CEXT_251641</name>
</gene>
<proteinExistence type="predicted"/>
<dbReference type="Proteomes" id="UP001054945">
    <property type="component" value="Unassembled WGS sequence"/>
</dbReference>
<evidence type="ECO:0000313" key="1">
    <source>
        <dbReference type="EMBL" id="GIY82380.1"/>
    </source>
</evidence>
<sequence>MALVELRNAHDFLCTLILSNPIARRSNSSQEMKPLPIRKSLPPLVETTRMFSFCVFCEALKKGNLLTLKFHFLLSYPLPMFV</sequence>